<reference evidence="2 3" key="1">
    <citation type="submission" date="2018-02" db="EMBL/GenBank/DDBJ databases">
        <title>Genome sequencing of Solimonas sp. HR-BB.</title>
        <authorList>
            <person name="Lee Y."/>
            <person name="Jeon C.O."/>
        </authorList>
    </citation>
    <scope>NUCLEOTIDE SEQUENCE [LARGE SCALE GENOMIC DNA]</scope>
    <source>
        <strain evidence="2 3">HR-BB</strain>
    </source>
</reference>
<evidence type="ECO:0000256" key="1">
    <source>
        <dbReference type="SAM" id="SignalP"/>
    </source>
</evidence>
<feature type="signal peptide" evidence="1">
    <location>
        <begin position="1"/>
        <end position="40"/>
    </location>
</feature>
<accession>A0A2S5TBC4</accession>
<protein>
    <recommendedName>
        <fullName evidence="4">DUF1302 domain-containing protein</fullName>
    </recommendedName>
</protein>
<dbReference type="Pfam" id="PF06980">
    <property type="entry name" value="DUF1302"/>
    <property type="match status" value="1"/>
</dbReference>
<feature type="chain" id="PRO_5015540568" description="DUF1302 domain-containing protein" evidence="1">
    <location>
        <begin position="41"/>
        <end position="536"/>
    </location>
</feature>
<evidence type="ECO:0008006" key="4">
    <source>
        <dbReference type="Google" id="ProtNLM"/>
    </source>
</evidence>
<keyword evidence="3" id="KW-1185">Reference proteome</keyword>
<keyword evidence="1" id="KW-0732">Signal</keyword>
<name>A0A2S5TBC4_9GAMM</name>
<dbReference type="AlphaFoldDB" id="A0A2S5TBC4"/>
<organism evidence="2 3">
    <name type="scientific">Solimonas fluminis</name>
    <dbReference type="NCBI Taxonomy" id="2086571"/>
    <lineage>
        <taxon>Bacteria</taxon>
        <taxon>Pseudomonadati</taxon>
        <taxon>Pseudomonadota</taxon>
        <taxon>Gammaproteobacteria</taxon>
        <taxon>Nevskiales</taxon>
        <taxon>Nevskiaceae</taxon>
        <taxon>Solimonas</taxon>
    </lineage>
</organism>
<dbReference type="InterPro" id="IPR010727">
    <property type="entry name" value="DUF1302"/>
</dbReference>
<evidence type="ECO:0000313" key="3">
    <source>
        <dbReference type="Proteomes" id="UP000238220"/>
    </source>
</evidence>
<gene>
    <name evidence="2" type="ORF">C3942_19255</name>
</gene>
<evidence type="ECO:0000313" key="2">
    <source>
        <dbReference type="EMBL" id="PPE72246.1"/>
    </source>
</evidence>
<sequence>MRTRGVGGETMRPPSPAFARTCTAVTLGAGLALAAAPAQAGTRDLGSGMSLDYAANLTYSLAMRTDDADPELLANVNGDDGNRAFDKNALINNRLALLAEGTFRYRQYGLVARGSAFYDDVYFHDSDNDSQATLNRGGRSDRFSDDARDRLGARARMLDLYAFAAVPVGNTALDIRAGNQVVSWGESLYFPNTSGAQAPADATKSNVPGTEVKEILLPTGQLFMQWGATDRLSLMGYWQWQWKGTELNPSDAFFSSSDLVGPGAESLLIPAFGLALPRAADDKPGDDGQWGIGTRYRVGDATEISLHYLRYNDKNPVGANVLTAGGFPSGYQVVYTDDIKMTSASLSTELLGTAVGAEVSYRQDAGVNILVGSSPTPGRGDVIQGNFNLLKIFLPTRFWDTLVALGEVSYLHVTDTEALIVPTAGGPVAVDDLAGNHDAGALQWSLQAGYQQVWAGWDLTWILVNGYGLEGTSPIAGALGSFTGKGDIRYSFGPTFKYLGNLEVGLAYNGYAGGASLARRPLADRSNAAFSIKYSF</sequence>
<dbReference type="EMBL" id="PSNW01000014">
    <property type="protein sequence ID" value="PPE72246.1"/>
    <property type="molecule type" value="Genomic_DNA"/>
</dbReference>
<dbReference type="Proteomes" id="UP000238220">
    <property type="component" value="Unassembled WGS sequence"/>
</dbReference>
<dbReference type="OrthoDB" id="7000272at2"/>
<proteinExistence type="predicted"/>
<comment type="caution">
    <text evidence="2">The sequence shown here is derived from an EMBL/GenBank/DDBJ whole genome shotgun (WGS) entry which is preliminary data.</text>
</comment>